<protein>
    <submittedName>
        <fullName evidence="4">FAD-binding protein</fullName>
    </submittedName>
</protein>
<evidence type="ECO:0000313" key="5">
    <source>
        <dbReference type="Proteomes" id="UP000193427"/>
    </source>
</evidence>
<dbReference type="EMBL" id="CP015118">
    <property type="protein sequence ID" value="ARN20063.1"/>
    <property type="molecule type" value="Genomic_DNA"/>
</dbReference>
<dbReference type="RefSeq" id="WP_085750331.1">
    <property type="nucleotide sequence ID" value="NZ_BSPR01000016.1"/>
</dbReference>
<dbReference type="SUPFAM" id="SSF56176">
    <property type="entry name" value="FAD-binding/transporter-associated domain-like"/>
    <property type="match status" value="1"/>
</dbReference>
<evidence type="ECO:0000256" key="1">
    <source>
        <dbReference type="ARBA" id="ARBA00022630"/>
    </source>
</evidence>
<dbReference type="SUPFAM" id="SSF55103">
    <property type="entry name" value="FAD-linked oxidases, C-terminal domain"/>
    <property type="match status" value="1"/>
</dbReference>
<keyword evidence="3" id="KW-0560">Oxidoreductase</keyword>
<name>A0A1W6L749_9BURK</name>
<dbReference type="InterPro" id="IPR016169">
    <property type="entry name" value="FAD-bd_PCMH_sub2"/>
</dbReference>
<dbReference type="InterPro" id="IPR036318">
    <property type="entry name" value="FAD-bd_PCMH-like_sf"/>
</dbReference>
<evidence type="ECO:0000313" key="4">
    <source>
        <dbReference type="EMBL" id="ARN20063.1"/>
    </source>
</evidence>
<dbReference type="PANTHER" id="PTHR43762">
    <property type="entry name" value="L-GULONOLACTONE OXIDASE"/>
    <property type="match status" value="1"/>
</dbReference>
<dbReference type="InterPro" id="IPR006094">
    <property type="entry name" value="Oxid_FAD_bind_N"/>
</dbReference>
<sequence>MSPADPSRRRLLVQALATAGVVSLPPVPAAAAMPEVANVTGLYTVTVARIEVPPTVEALRNAVRAWPGRIGIGGGRYSMGGQVAIEGGLHIDMRMLDRLVWLRRKDKVVRVQAGMRWRDLQDQLDPLDLAVHTMQSYANFTVGGSVSVNAHGRYVGHGPIANSVRALRLVLADGSVRDVDRERDPELFRAAIGGYGAVGVIVEVELDLADNVRIERVVTQATLAEYPAHFDAAVRGDPATVLHNADLLPPAFDRAVGVSWRRTDKPLTRTARLVPRDGSYGLEQNVLWAVTELPGGAKVRRDVIHPRLLRPPVVQWLNHEASLDVAELEPRTRAMSTYVLQEYFVPRRHFASFAAQLGEVLRRHGVEAVNVSVRHSPADTVSLLPWAKEEVFSFVLFHKQRTWASAREAVGVWTRELVDIAIAHEGRWYLPYQLHATRAQFERAYPEVAALRRVKAQVDPAGRFSNALWAKYL</sequence>
<dbReference type="AlphaFoldDB" id="A0A1W6L749"/>
<dbReference type="InterPro" id="IPR007173">
    <property type="entry name" value="ALO_C"/>
</dbReference>
<dbReference type="InterPro" id="IPR016164">
    <property type="entry name" value="FAD-linked_Oxase-like_C"/>
</dbReference>
<dbReference type="Pfam" id="PF04030">
    <property type="entry name" value="ALO"/>
    <property type="match status" value="1"/>
</dbReference>
<dbReference type="InterPro" id="IPR016166">
    <property type="entry name" value="FAD-bd_PCMH"/>
</dbReference>
<dbReference type="Gene3D" id="3.30.465.10">
    <property type="match status" value="1"/>
</dbReference>
<keyword evidence="5" id="KW-1185">Reference proteome</keyword>
<dbReference type="Proteomes" id="UP000193427">
    <property type="component" value="Chromosome"/>
</dbReference>
<reference evidence="4 5" key="1">
    <citation type="submission" date="2016-04" db="EMBL/GenBank/DDBJ databases">
        <title>Complete genome sequence of natural rubber-degrading, novel Gram-negative bacterium, Rhizobacter gummiphilus strain NS21.</title>
        <authorList>
            <person name="Tabata M."/>
            <person name="Kasai D."/>
            <person name="Fukuda M."/>
        </authorList>
    </citation>
    <scope>NUCLEOTIDE SEQUENCE [LARGE SCALE GENOMIC DNA]</scope>
    <source>
        <strain evidence="4 5">NS21</strain>
    </source>
</reference>
<dbReference type="GO" id="GO:0003885">
    <property type="term" value="F:D-arabinono-1,4-lactone oxidase activity"/>
    <property type="evidence" value="ECO:0007669"/>
    <property type="project" value="InterPro"/>
</dbReference>
<evidence type="ECO:0000256" key="2">
    <source>
        <dbReference type="ARBA" id="ARBA00022827"/>
    </source>
</evidence>
<dbReference type="PANTHER" id="PTHR43762:SF1">
    <property type="entry name" value="D-ARABINONO-1,4-LACTONE OXIDASE"/>
    <property type="match status" value="1"/>
</dbReference>
<dbReference type="GO" id="GO:0080049">
    <property type="term" value="F:L-gulono-1,4-lactone dehydrogenase activity"/>
    <property type="evidence" value="ECO:0007669"/>
    <property type="project" value="TreeGrafter"/>
</dbReference>
<keyword evidence="2" id="KW-0274">FAD</keyword>
<dbReference type="Pfam" id="PF01565">
    <property type="entry name" value="FAD_binding_4"/>
    <property type="match status" value="1"/>
</dbReference>
<accession>A0A1W6L749</accession>
<dbReference type="PROSITE" id="PS51387">
    <property type="entry name" value="FAD_PCMH"/>
    <property type="match status" value="1"/>
</dbReference>
<dbReference type="KEGG" id="rgu:A4W93_09140"/>
<dbReference type="InterPro" id="IPR010031">
    <property type="entry name" value="FAD_lactone_oxidase-like"/>
</dbReference>
<dbReference type="PROSITE" id="PS51318">
    <property type="entry name" value="TAT"/>
    <property type="match status" value="1"/>
</dbReference>
<proteinExistence type="predicted"/>
<dbReference type="InterPro" id="IPR006311">
    <property type="entry name" value="TAT_signal"/>
</dbReference>
<organism evidence="4 5">
    <name type="scientific">Piscinibacter gummiphilus</name>
    <dbReference type="NCBI Taxonomy" id="946333"/>
    <lineage>
        <taxon>Bacteria</taxon>
        <taxon>Pseudomonadati</taxon>
        <taxon>Pseudomonadota</taxon>
        <taxon>Betaproteobacteria</taxon>
        <taxon>Burkholderiales</taxon>
        <taxon>Sphaerotilaceae</taxon>
        <taxon>Piscinibacter</taxon>
    </lineage>
</organism>
<keyword evidence="1" id="KW-0285">Flavoprotein</keyword>
<dbReference type="GO" id="GO:0016020">
    <property type="term" value="C:membrane"/>
    <property type="evidence" value="ECO:0007669"/>
    <property type="project" value="InterPro"/>
</dbReference>
<dbReference type="GO" id="GO:0071949">
    <property type="term" value="F:FAD binding"/>
    <property type="evidence" value="ECO:0007669"/>
    <property type="project" value="InterPro"/>
</dbReference>
<gene>
    <name evidence="4" type="ORF">A4W93_09140</name>
</gene>
<dbReference type="STRING" id="946333.A4W93_09140"/>
<evidence type="ECO:0000256" key="3">
    <source>
        <dbReference type="ARBA" id="ARBA00023002"/>
    </source>
</evidence>